<dbReference type="InterPro" id="IPR036380">
    <property type="entry name" value="Isochorismatase-like_sf"/>
</dbReference>
<dbReference type="STRING" id="999627.SAMN05216236_1467"/>
<keyword evidence="1 3" id="KW-0378">Hydrolase</keyword>
<proteinExistence type="predicted"/>
<dbReference type="EMBL" id="FPAW01000046">
    <property type="protein sequence ID" value="SFU19385.1"/>
    <property type="molecule type" value="Genomic_DNA"/>
</dbReference>
<keyword evidence="4" id="KW-1185">Reference proteome</keyword>
<sequence length="221" mass="24829">MTTRDDYQNRSYGEIPVGTGAKPGIVVVDFQKGFTEEKYPLGGAPLVMRALANTEKLLKVARAYGVPVASCNTAYMNEREMPYWKITAVRETFRHDHPSAALDPRIHDPEYDLVVCKKGPSIFFNTPVSDYFAKERVDTVIVTGCNTSGCIRATSIDSFSHRYRTLVPEDCVGDIEEQPHHDNLRDIGRRYVDVVDLDYTLAYLERWAKTRDGGLNMAAAS</sequence>
<feature type="domain" description="Isochorismatase-like" evidence="2">
    <location>
        <begin position="25"/>
        <end position="196"/>
    </location>
</feature>
<dbReference type="GO" id="GO:0016787">
    <property type="term" value="F:hydrolase activity"/>
    <property type="evidence" value="ECO:0007669"/>
    <property type="project" value="UniProtKB-KW"/>
</dbReference>
<dbReference type="PANTHER" id="PTHR43540">
    <property type="entry name" value="PEROXYUREIDOACRYLATE/UREIDOACRYLATE AMIDOHYDROLASE-RELATED"/>
    <property type="match status" value="1"/>
</dbReference>
<gene>
    <name evidence="3" type="ORF">SAMN05216236_1467</name>
</gene>
<dbReference type="RefSeq" id="WP_027264155.1">
    <property type="nucleotide sequence ID" value="NZ_FPAW01000046.1"/>
</dbReference>
<dbReference type="Pfam" id="PF00857">
    <property type="entry name" value="Isochorismatase"/>
    <property type="match status" value="1"/>
</dbReference>
<dbReference type="SUPFAM" id="SSF52499">
    <property type="entry name" value="Isochorismatase-like hydrolases"/>
    <property type="match status" value="1"/>
</dbReference>
<accession>A0A1I7E656</accession>
<dbReference type="AlphaFoldDB" id="A0A1I7E656"/>
<evidence type="ECO:0000256" key="1">
    <source>
        <dbReference type="ARBA" id="ARBA00022801"/>
    </source>
</evidence>
<dbReference type="PANTHER" id="PTHR43540:SF1">
    <property type="entry name" value="ISOCHORISMATASE HYDROLASE"/>
    <property type="match status" value="1"/>
</dbReference>
<dbReference type="InterPro" id="IPR000868">
    <property type="entry name" value="Isochorismatase-like_dom"/>
</dbReference>
<reference evidence="3 4" key="1">
    <citation type="submission" date="2016-10" db="EMBL/GenBank/DDBJ databases">
        <authorList>
            <person name="de Groot N.N."/>
        </authorList>
    </citation>
    <scope>NUCLEOTIDE SEQUENCE [LARGE SCALE GENOMIC DNA]</scope>
    <source>
        <strain evidence="3 4">CGMCC 1.10959</strain>
    </source>
</reference>
<name>A0A1I7E656_9RHOB</name>
<organism evidence="3 4">
    <name type="scientific">Sedimentitalea nanhaiensis</name>
    <dbReference type="NCBI Taxonomy" id="999627"/>
    <lineage>
        <taxon>Bacteria</taxon>
        <taxon>Pseudomonadati</taxon>
        <taxon>Pseudomonadota</taxon>
        <taxon>Alphaproteobacteria</taxon>
        <taxon>Rhodobacterales</taxon>
        <taxon>Paracoccaceae</taxon>
        <taxon>Sedimentitalea</taxon>
    </lineage>
</organism>
<evidence type="ECO:0000259" key="2">
    <source>
        <dbReference type="Pfam" id="PF00857"/>
    </source>
</evidence>
<dbReference type="OrthoDB" id="7500697at2"/>
<evidence type="ECO:0000313" key="4">
    <source>
        <dbReference type="Proteomes" id="UP000182466"/>
    </source>
</evidence>
<evidence type="ECO:0000313" key="3">
    <source>
        <dbReference type="EMBL" id="SFU19385.1"/>
    </source>
</evidence>
<dbReference type="Gene3D" id="3.40.50.850">
    <property type="entry name" value="Isochorismatase-like"/>
    <property type="match status" value="1"/>
</dbReference>
<protein>
    <submittedName>
        <fullName evidence="3">Maleamate amidohydrolase</fullName>
    </submittedName>
</protein>
<dbReference type="eggNOG" id="COG1335">
    <property type="taxonomic scope" value="Bacteria"/>
</dbReference>
<dbReference type="Proteomes" id="UP000182466">
    <property type="component" value="Unassembled WGS sequence"/>
</dbReference>
<dbReference type="InterPro" id="IPR050272">
    <property type="entry name" value="Isochorismatase-like_hydrls"/>
</dbReference>